<dbReference type="EMBL" id="JAAGLI010000808">
    <property type="protein sequence ID" value="NEA26709.1"/>
    <property type="molecule type" value="Genomic_DNA"/>
</dbReference>
<dbReference type="PIRSF" id="PIRSF033271">
    <property type="entry name" value="UCP033271"/>
    <property type="match status" value="1"/>
</dbReference>
<name>A0A6L9QMF8_9ACTN</name>
<dbReference type="PANTHER" id="PTHR31862:SF1">
    <property type="entry name" value="UPF0261 DOMAIN PROTEIN (AFU_ORTHOLOGUE AFUA_1G10120)"/>
    <property type="match status" value="1"/>
</dbReference>
<evidence type="ECO:0000313" key="3">
    <source>
        <dbReference type="EMBL" id="NEA26709.1"/>
    </source>
</evidence>
<sequence>MATVVLVGTLDTKGAEYAWLRERVRELGCEVVLVDAGVGPSEIEADVSAEDVARAGGASLSALRDAGDRGAAVTAMGEGAAVVLAGLERVDAVLAVGGSGGSSIAARAVRDLPIGLPKVIVSTMASGDVSPYVGAKDVTLMYSVVDIAGVNRVSRLILGNAAGAAVGMAKAYEEARSAPAVDERPLVGASMFGVTTPAVDAARERLDELGYEVLVFHATGAGGRALEGLVDSGLLAGVLDLTTTELADDLVGGVLSAGPERLTAAGRLGIPQVVAPGALDMVNFGPLETVPERFEGRNLYVHNPTVTLMRTTREEMAELGLRIAGKLRAATGPTVLFLPLGGVSALDAPGMPFHDPEADEACFAALDGAVETERLDMNINDPAFGRAMADRLHRMISGGAQ</sequence>
<dbReference type="CDD" id="cd15488">
    <property type="entry name" value="Tm-1-like"/>
    <property type="match status" value="1"/>
</dbReference>
<dbReference type="AlphaFoldDB" id="A0A6L9QMF8"/>
<dbReference type="Proteomes" id="UP000475532">
    <property type="component" value="Unassembled WGS sequence"/>
</dbReference>
<organism evidence="3 4">
    <name type="scientific">Actinomadura bangladeshensis</name>
    <dbReference type="NCBI Taxonomy" id="453573"/>
    <lineage>
        <taxon>Bacteria</taxon>
        <taxon>Bacillati</taxon>
        <taxon>Actinomycetota</taxon>
        <taxon>Actinomycetes</taxon>
        <taxon>Streptosporangiales</taxon>
        <taxon>Thermomonosporaceae</taxon>
        <taxon>Actinomadura</taxon>
    </lineage>
</organism>
<dbReference type="Pfam" id="PF06792">
    <property type="entry name" value="UPF0261"/>
    <property type="match status" value="1"/>
</dbReference>
<gene>
    <name evidence="3" type="ORF">G3I70_30050</name>
</gene>
<dbReference type="Gene3D" id="3.40.50.12030">
    <property type="entry name" value="Uncharacterised protein family UPF0261, NC domain"/>
    <property type="match status" value="1"/>
</dbReference>
<dbReference type="InterPro" id="IPR056778">
    <property type="entry name" value="UPF0261_C"/>
</dbReference>
<feature type="domain" description="UPF0261" evidence="1">
    <location>
        <begin position="3"/>
        <end position="173"/>
    </location>
</feature>
<evidence type="ECO:0000259" key="2">
    <source>
        <dbReference type="Pfam" id="PF23189"/>
    </source>
</evidence>
<dbReference type="InterPro" id="IPR051353">
    <property type="entry name" value="Tobamovirus_resist_UPF0261"/>
</dbReference>
<reference evidence="3 4" key="1">
    <citation type="submission" date="2020-01" db="EMBL/GenBank/DDBJ databases">
        <title>Insect and environment-associated Actinomycetes.</title>
        <authorList>
            <person name="Currrie C."/>
            <person name="Chevrette M."/>
            <person name="Carlson C."/>
            <person name="Stubbendieck R."/>
            <person name="Wendt-Pienkowski E."/>
        </authorList>
    </citation>
    <scope>NUCLEOTIDE SEQUENCE [LARGE SCALE GENOMIC DNA]</scope>
    <source>
        <strain evidence="3 4">SID10258</strain>
    </source>
</reference>
<protein>
    <submittedName>
        <fullName evidence="3">UPF0261 family protein</fullName>
    </submittedName>
</protein>
<comment type="caution">
    <text evidence="3">The sequence shown here is derived from an EMBL/GenBank/DDBJ whole genome shotgun (WGS) entry which is preliminary data.</text>
</comment>
<proteinExistence type="predicted"/>
<evidence type="ECO:0000313" key="4">
    <source>
        <dbReference type="Proteomes" id="UP000475532"/>
    </source>
</evidence>
<feature type="domain" description="UPF0261" evidence="2">
    <location>
        <begin position="184"/>
        <end position="396"/>
    </location>
</feature>
<dbReference type="NCBIfam" id="NF002674">
    <property type="entry name" value="PRK02399.1-2"/>
    <property type="match status" value="1"/>
</dbReference>
<dbReference type="Pfam" id="PF23189">
    <property type="entry name" value="UPF0261_C"/>
    <property type="match status" value="1"/>
</dbReference>
<dbReference type="RefSeq" id="WP_163060773.1">
    <property type="nucleotide sequence ID" value="NZ_JAAGLI010000808.1"/>
</dbReference>
<dbReference type="InterPro" id="IPR044122">
    <property type="entry name" value="UPF0261_N"/>
</dbReference>
<dbReference type="InterPro" id="IPR008322">
    <property type="entry name" value="UPF0261"/>
</dbReference>
<evidence type="ECO:0000259" key="1">
    <source>
        <dbReference type="Pfam" id="PF06792"/>
    </source>
</evidence>
<accession>A0A6L9QMF8</accession>
<dbReference type="PANTHER" id="PTHR31862">
    <property type="entry name" value="UPF0261 DOMAIN PROTEIN (AFU_ORTHOLOGUE AFUA_1G10120)"/>
    <property type="match status" value="1"/>
</dbReference>
<dbReference type="Gene3D" id="3.40.50.12020">
    <property type="entry name" value="Uncharacterised protein family UPF0261, NN domain"/>
    <property type="match status" value="1"/>
</dbReference>